<evidence type="ECO:0000313" key="2">
    <source>
        <dbReference type="EMBL" id="NNG57133.1"/>
    </source>
</evidence>
<evidence type="ECO:0000313" key="3">
    <source>
        <dbReference type="Proteomes" id="UP000550136"/>
    </source>
</evidence>
<feature type="domain" description="Ribbon-helix-helix protein CopG" evidence="1">
    <location>
        <begin position="7"/>
        <end position="45"/>
    </location>
</feature>
<dbReference type="EMBL" id="JABEOU010000022">
    <property type="protein sequence ID" value="NNG57133.1"/>
    <property type="molecule type" value="Genomic_DNA"/>
</dbReference>
<comment type="caution">
    <text evidence="2">The sequence shown here is derived from an EMBL/GenBank/DDBJ whole genome shotgun (WGS) entry which is preliminary data.</text>
</comment>
<reference evidence="2 3" key="1">
    <citation type="submission" date="2020-05" db="EMBL/GenBank/DDBJ databases">
        <title>Draft Genome Sequences of Sphingomonas sp. Isolated from the International Space Station.</title>
        <authorList>
            <person name="Bijlani S."/>
            <person name="Singh N.K."/>
            <person name="Mason C.E."/>
            <person name="Wang C.C."/>
            <person name="Venkateswaran K."/>
        </authorList>
    </citation>
    <scope>NUCLEOTIDE SEQUENCE [LARGE SCALE GENOMIC DNA]</scope>
    <source>
        <strain evidence="2 3">FKI-L5-BR-P1</strain>
    </source>
</reference>
<dbReference type="SUPFAM" id="SSF47598">
    <property type="entry name" value="Ribbon-helix-helix"/>
    <property type="match status" value="1"/>
</dbReference>
<organism evidence="2 3">
    <name type="scientific">Sphingomonas paucimobilis</name>
    <name type="common">Pseudomonas paucimobilis</name>
    <dbReference type="NCBI Taxonomy" id="13689"/>
    <lineage>
        <taxon>Bacteria</taxon>
        <taxon>Pseudomonadati</taxon>
        <taxon>Pseudomonadota</taxon>
        <taxon>Alphaproteobacteria</taxon>
        <taxon>Sphingomonadales</taxon>
        <taxon>Sphingomonadaceae</taxon>
        <taxon>Sphingomonas</taxon>
    </lineage>
</organism>
<dbReference type="GO" id="GO:0006355">
    <property type="term" value="P:regulation of DNA-templated transcription"/>
    <property type="evidence" value="ECO:0007669"/>
    <property type="project" value="InterPro"/>
</dbReference>
<accession>A0A7Y2KNA5</accession>
<dbReference type="Proteomes" id="UP000550136">
    <property type="component" value="Unassembled WGS sequence"/>
</dbReference>
<proteinExistence type="predicted"/>
<gene>
    <name evidence="2" type="ORF">HKX06_07045</name>
</gene>
<evidence type="ECO:0000259" key="1">
    <source>
        <dbReference type="Pfam" id="PF01402"/>
    </source>
</evidence>
<dbReference type="InterPro" id="IPR002145">
    <property type="entry name" value="CopG"/>
</dbReference>
<dbReference type="RefSeq" id="WP_170170780.1">
    <property type="nucleotide sequence ID" value="NZ_JABEOU010000022.1"/>
</dbReference>
<name>A0A7Y2KNA5_SPHPI</name>
<dbReference type="CDD" id="cd21631">
    <property type="entry name" value="RHH_CopG_NikR-like"/>
    <property type="match status" value="1"/>
</dbReference>
<protein>
    <submittedName>
        <fullName evidence="2">CopG family transcriptional regulator</fullName>
    </submittedName>
</protein>
<dbReference type="AlphaFoldDB" id="A0A7Y2KNA5"/>
<dbReference type="InterPro" id="IPR010985">
    <property type="entry name" value="Ribbon_hlx_hlx"/>
</dbReference>
<dbReference type="Pfam" id="PF01402">
    <property type="entry name" value="RHH_1"/>
    <property type="match status" value="1"/>
</dbReference>
<sequence>MAEKIQRVTVNLTPKEDAALRRFAEDRQVSHSWVARMAIVEYLERHAGPQSNLPLTTAKGGRR</sequence>